<dbReference type="SUPFAM" id="SSF55048">
    <property type="entry name" value="Probable ACP-binding domain of malonyl-CoA ACP transacylase"/>
    <property type="match status" value="1"/>
</dbReference>
<dbReference type="InterPro" id="IPR001227">
    <property type="entry name" value="Ac_transferase_dom_sf"/>
</dbReference>
<dbReference type="GO" id="GO:0004312">
    <property type="term" value="F:fatty acid synthase activity"/>
    <property type="evidence" value="ECO:0007669"/>
    <property type="project" value="TreeGrafter"/>
</dbReference>
<sequence>MSEHEYSELDIAIVGMAGRFPDADNVDALWHNIRAGQCAVQSYDDEALRRAGVSESDLTDPDYVKRGVPFERLAQFDAEFFGYTPKEAEQLDPQQRHFLQTCWHAMAHAGLSLGEQTGVYAGCGVPAYLMQNLLQGQSRDITSLLALTNGNDKDSLATRVSYELDLKGPAVTVQTACSTSLVAVHMACRALQNFECDSALAGGVWLNLAQDQGYHAPAGGSLSPSGQLSAFSEQADGILIGSGSAAVVLKRLAEAQQEGDHILAVIRGSAINNDGRDKVGYTAPSVTGQANAIMAALEFADIEPHSVGYIEAHGTGTELGDPIEIAALSQAYASDTKQYCAIGSVKTNLGHLDAAAGITGLIKAVQALRHQELPPSLHSQPLNSKIDFANSPFYVNDTLKPWQSNGPRRAAVSSLGMGGTNAHVILQEYTYQQTNEVSASTPWQVLPLSASSQAALMRQTQALADALQCTPEQFAQLAAQLQHKRSALAVRYACVADSAEQAIAQLLREPQGDKATAPRVALMFSGQGSQYVTMAQPLLRDVPAFKAAFNEVMRHFPDALRAELNSVFSPADNEILTANQLLNQTRITQPALFVVAYATAKAYQAHGVRITAMLGHSIGEYAAACLAGVMTLEMATRLVAARGEVLQSMAPGSMLSVMADGKAVAPYLNEELDIAALNSPTNTVVAGTREAIKSLQGELKVADIATTRLHVSHAFHSHLTEAVLPEFAGTLEQVLSTSPLQAPHTPFVSNVTGTWITAEQACSAQYWLDHIRQPVNFVSGVSALAERCDVLIEAGPGDTLQKLARQTLGDSVVALHSVSHARDLKAPLPPFAKTLGKLWQLGCAIDWSQVTERPHGQANILPDYVFADSEFWVEPKPFEAATFSADNALNTESQLYVPQWQQVVELEHTHRDLQDKHLLLIAVDTPLVSQLSEALHQAGAKVTQVWQGEAFSCINEQAYRLDLGSTEQLAQLGEAIGSFEQVIDTRLTAALSSDTLGYNLLLPVLQWLLSLGGRPLSVLASDLFNVLGDETVNPAKASVLGLSRVAPLEEAQQSCQVLALTEAMVKSPAPALIAALREDLAHARGEIAYRGTHRFTQSQCAVRTQTGTVKATTKPQCTLITGGLGGVGLALAKHLAQQGHSLVLQTRQSLPDSAQWVQLAEDEQQTPQQRARYRQLLDIHAQCPQLRILSADVTDLAAMRTALDAASIPLSSISQVVHAAGLPGGGLVTQLSAEQVVQSTAAKVQGTQNLLTLFAESELDTMVLCSSLASVLGAMAQSDYCAANSYLDAVAQQSHSFTVKVLNWDAWQSTGMAANIELADGLGLTPDTACQLFDKAIDVKQPQVYCASTEWTQLVSATRATEQAILTRLNKPKGHARPELAVEFEAPESELEHKLATLWAEYLGFDEIGIFDSLLELGGDSLVAIQMLAKAKQMFSVELEPAAFFEDPTIDNLAYMIEEQLVAQLQQ</sequence>
<comment type="caution">
    <text evidence="8">The sequence shown here is derived from an EMBL/GenBank/DDBJ whole genome shotgun (WGS) entry which is preliminary data.</text>
</comment>
<dbReference type="CDD" id="cd00833">
    <property type="entry name" value="PKS"/>
    <property type="match status" value="1"/>
</dbReference>
<feature type="domain" description="Ketosynthase family 3 (KS3)" evidence="7">
    <location>
        <begin position="8"/>
        <end position="428"/>
    </location>
</feature>
<dbReference type="PROSITE" id="PS00012">
    <property type="entry name" value="PHOSPHOPANTETHEINE"/>
    <property type="match status" value="1"/>
</dbReference>
<keyword evidence="5" id="KW-0808">Transferase</keyword>
<evidence type="ECO:0000256" key="1">
    <source>
        <dbReference type="ARBA" id="ARBA00005194"/>
    </source>
</evidence>
<dbReference type="InterPro" id="IPR050091">
    <property type="entry name" value="PKS_NRPS_Biosynth_Enz"/>
</dbReference>
<proteinExistence type="inferred from homology"/>
<dbReference type="SUPFAM" id="SSF53901">
    <property type="entry name" value="Thiolase-like"/>
    <property type="match status" value="1"/>
</dbReference>
<dbReference type="Pfam" id="PF08659">
    <property type="entry name" value="KR"/>
    <property type="match status" value="1"/>
</dbReference>
<dbReference type="InterPro" id="IPR016035">
    <property type="entry name" value="Acyl_Trfase/lysoPLipase"/>
</dbReference>
<evidence type="ECO:0000313" key="8">
    <source>
        <dbReference type="EMBL" id="TMP30603.1"/>
    </source>
</evidence>
<dbReference type="PROSITE" id="PS00606">
    <property type="entry name" value="KS3_1"/>
    <property type="match status" value="1"/>
</dbReference>
<dbReference type="InterPro" id="IPR036736">
    <property type="entry name" value="ACP-like_sf"/>
</dbReference>
<dbReference type="Pfam" id="PF00550">
    <property type="entry name" value="PP-binding"/>
    <property type="match status" value="1"/>
</dbReference>
<dbReference type="Gene3D" id="3.30.70.3290">
    <property type="match status" value="1"/>
</dbReference>
<evidence type="ECO:0000256" key="5">
    <source>
        <dbReference type="ARBA" id="ARBA00022679"/>
    </source>
</evidence>
<reference evidence="9" key="2">
    <citation type="submission" date="2019-06" db="EMBL/GenBank/DDBJ databases">
        <title>Co-occurence of chitin degradation, pigmentation and bioactivity in marine Pseudoalteromonas.</title>
        <authorList>
            <person name="Sonnenschein E.C."/>
            <person name="Bech P.K."/>
        </authorList>
    </citation>
    <scope>NUCLEOTIDE SEQUENCE [LARGE SCALE GENOMIC DNA]</scope>
    <source>
        <strain evidence="9">S2676</strain>
    </source>
</reference>
<dbReference type="SMART" id="SM00827">
    <property type="entry name" value="PKS_AT"/>
    <property type="match status" value="1"/>
</dbReference>
<dbReference type="Proteomes" id="UP000310249">
    <property type="component" value="Unassembled WGS sequence"/>
</dbReference>
<dbReference type="InterPro" id="IPR014043">
    <property type="entry name" value="Acyl_transferase_dom"/>
</dbReference>
<dbReference type="Gene3D" id="3.30.70.250">
    <property type="entry name" value="Malonyl-CoA ACP transacylase, ACP-binding"/>
    <property type="match status" value="1"/>
</dbReference>
<dbReference type="GO" id="GO:0006633">
    <property type="term" value="P:fatty acid biosynthetic process"/>
    <property type="evidence" value="ECO:0007669"/>
    <property type="project" value="UniProtKB-UniPathway"/>
</dbReference>
<dbReference type="RefSeq" id="WP_138552623.1">
    <property type="nucleotide sequence ID" value="NZ_PNCH01000039.1"/>
</dbReference>
<evidence type="ECO:0000256" key="2">
    <source>
        <dbReference type="ARBA" id="ARBA00006484"/>
    </source>
</evidence>
<dbReference type="SUPFAM" id="SSF52151">
    <property type="entry name" value="FabD/lysophospholipase-like"/>
    <property type="match status" value="1"/>
</dbReference>
<dbReference type="InterPro" id="IPR016039">
    <property type="entry name" value="Thiolase-like"/>
</dbReference>
<dbReference type="InterPro" id="IPR032821">
    <property type="entry name" value="PKS_assoc"/>
</dbReference>
<dbReference type="InterPro" id="IPR016036">
    <property type="entry name" value="Malonyl_transacylase_ACP-bd"/>
</dbReference>
<evidence type="ECO:0000256" key="4">
    <source>
        <dbReference type="ARBA" id="ARBA00022553"/>
    </source>
</evidence>
<dbReference type="SUPFAM" id="SSF51735">
    <property type="entry name" value="NAD(P)-binding Rossmann-fold domains"/>
    <property type="match status" value="2"/>
</dbReference>
<dbReference type="EMBL" id="PNCI01000012">
    <property type="protein sequence ID" value="TMP30603.1"/>
    <property type="molecule type" value="Genomic_DNA"/>
</dbReference>
<comment type="pathway">
    <text evidence="1">Lipid metabolism; fatty acid biosynthesis.</text>
</comment>
<reference evidence="8 9" key="1">
    <citation type="submission" date="2018-01" db="EMBL/GenBank/DDBJ databases">
        <authorList>
            <person name="Paulsen S."/>
            <person name="Gram L.K."/>
        </authorList>
    </citation>
    <scope>NUCLEOTIDE SEQUENCE [LARGE SCALE GENOMIC DNA]</scope>
    <source>
        <strain evidence="8 9">S2676</strain>
    </source>
</reference>
<dbReference type="Gene3D" id="3.40.366.10">
    <property type="entry name" value="Malonyl-Coenzyme A Acyl Carrier Protein, domain 2"/>
    <property type="match status" value="1"/>
</dbReference>
<dbReference type="SMART" id="SM00825">
    <property type="entry name" value="PKS_KS"/>
    <property type="match status" value="1"/>
</dbReference>
<dbReference type="Pfam" id="PF16197">
    <property type="entry name" value="KAsynt_C_assoc"/>
    <property type="match status" value="1"/>
</dbReference>
<dbReference type="InterPro" id="IPR013968">
    <property type="entry name" value="PKS_KR"/>
</dbReference>
<accession>A0A5S3WR96</accession>
<dbReference type="InterPro" id="IPR020841">
    <property type="entry name" value="PKS_Beta-ketoAc_synthase_dom"/>
</dbReference>
<dbReference type="GO" id="GO:0004315">
    <property type="term" value="F:3-oxoacyl-[acyl-carrier-protein] synthase activity"/>
    <property type="evidence" value="ECO:0007669"/>
    <property type="project" value="InterPro"/>
</dbReference>
<name>A0A5S3WR96_9GAMM</name>
<organism evidence="8 9">
    <name type="scientific">Pseudoalteromonas rubra</name>
    <dbReference type="NCBI Taxonomy" id="43658"/>
    <lineage>
        <taxon>Bacteria</taxon>
        <taxon>Pseudomonadati</taxon>
        <taxon>Pseudomonadota</taxon>
        <taxon>Gammaproteobacteria</taxon>
        <taxon>Alteromonadales</taxon>
        <taxon>Pseudoalteromonadaceae</taxon>
        <taxon>Pseudoalteromonas</taxon>
    </lineage>
</organism>
<comment type="similarity">
    <text evidence="2">Belongs to the short-chain dehydrogenases/reductases (SDR) family.</text>
</comment>
<dbReference type="PANTHER" id="PTHR43775">
    <property type="entry name" value="FATTY ACID SYNTHASE"/>
    <property type="match status" value="1"/>
</dbReference>
<dbReference type="Gene3D" id="1.10.1200.10">
    <property type="entry name" value="ACP-like"/>
    <property type="match status" value="1"/>
</dbReference>
<dbReference type="SMART" id="SM00822">
    <property type="entry name" value="PKS_KR"/>
    <property type="match status" value="1"/>
</dbReference>
<dbReference type="Gene3D" id="3.40.47.10">
    <property type="match status" value="1"/>
</dbReference>
<evidence type="ECO:0000256" key="3">
    <source>
        <dbReference type="ARBA" id="ARBA00022450"/>
    </source>
</evidence>
<dbReference type="PROSITE" id="PS50075">
    <property type="entry name" value="CARRIER"/>
    <property type="match status" value="1"/>
</dbReference>
<dbReference type="InterPro" id="IPR009081">
    <property type="entry name" value="PP-bd_ACP"/>
</dbReference>
<evidence type="ECO:0000259" key="7">
    <source>
        <dbReference type="PROSITE" id="PS52004"/>
    </source>
</evidence>
<dbReference type="InterPro" id="IPR018201">
    <property type="entry name" value="Ketoacyl_synth_AS"/>
</dbReference>
<protein>
    <submittedName>
        <fullName evidence="8">Beta-ketoacyl synthase</fullName>
    </submittedName>
</protein>
<dbReference type="InterPro" id="IPR006162">
    <property type="entry name" value="Ppantetheine_attach_site"/>
</dbReference>
<dbReference type="Gene3D" id="3.40.50.720">
    <property type="entry name" value="NAD(P)-binding Rossmann-like Domain"/>
    <property type="match status" value="1"/>
</dbReference>
<dbReference type="InterPro" id="IPR014031">
    <property type="entry name" value="Ketoacyl_synth_C"/>
</dbReference>
<dbReference type="Pfam" id="PF00109">
    <property type="entry name" value="ketoacyl-synt"/>
    <property type="match status" value="1"/>
</dbReference>
<dbReference type="Pfam" id="PF02801">
    <property type="entry name" value="Ketoacyl-synt_C"/>
    <property type="match status" value="1"/>
</dbReference>
<evidence type="ECO:0000259" key="6">
    <source>
        <dbReference type="PROSITE" id="PS50075"/>
    </source>
</evidence>
<keyword evidence="3" id="KW-0596">Phosphopantetheine</keyword>
<dbReference type="PANTHER" id="PTHR43775:SF51">
    <property type="entry name" value="INACTIVE PHENOLPHTHIOCEROL SYNTHESIS POLYKETIDE SYNTHASE TYPE I PKS1-RELATED"/>
    <property type="match status" value="1"/>
</dbReference>
<dbReference type="SUPFAM" id="SSF47336">
    <property type="entry name" value="ACP-like"/>
    <property type="match status" value="1"/>
</dbReference>
<feature type="domain" description="Carrier" evidence="6">
    <location>
        <begin position="1386"/>
        <end position="1461"/>
    </location>
</feature>
<dbReference type="InterPro" id="IPR014030">
    <property type="entry name" value="Ketoacyl_synth_N"/>
</dbReference>
<dbReference type="OrthoDB" id="9778690at2"/>
<evidence type="ECO:0000313" key="9">
    <source>
        <dbReference type="Proteomes" id="UP000310249"/>
    </source>
</evidence>
<gene>
    <name evidence="8" type="ORF">CWB99_05970</name>
</gene>
<dbReference type="Pfam" id="PF00698">
    <property type="entry name" value="Acyl_transf_1"/>
    <property type="match status" value="1"/>
</dbReference>
<dbReference type="InterPro" id="IPR036291">
    <property type="entry name" value="NAD(P)-bd_dom_sf"/>
</dbReference>
<keyword evidence="4" id="KW-0597">Phosphoprotein</keyword>
<dbReference type="InterPro" id="IPR057326">
    <property type="entry name" value="KR_dom"/>
</dbReference>
<dbReference type="PROSITE" id="PS52004">
    <property type="entry name" value="KS3_2"/>
    <property type="match status" value="1"/>
</dbReference>
<dbReference type="UniPathway" id="UPA00094"/>